<dbReference type="Gene3D" id="3.40.50.300">
    <property type="entry name" value="P-loop containing nucleotide triphosphate hydrolases"/>
    <property type="match status" value="2"/>
</dbReference>
<gene>
    <name evidence="9" type="ORF">ALP92_03805</name>
</gene>
<evidence type="ECO:0000256" key="1">
    <source>
        <dbReference type="ARBA" id="ARBA00004417"/>
    </source>
</evidence>
<keyword evidence="4" id="KW-1003">Cell membrane</keyword>
<dbReference type="GO" id="GO:0005886">
    <property type="term" value="C:plasma membrane"/>
    <property type="evidence" value="ECO:0007669"/>
    <property type="project" value="UniProtKB-SubCell"/>
</dbReference>
<sequence length="699" mass="77772">MGGRHCEARLRDNSFRPSAYTSLRHRPPRTRHACAASSRSAPIVRACSSQCHHGRSARNTAGYTCRLERRYYRQMSGSVGRNVSRPAWLTVGTAHRRDHSRVFSGFIWRRRTGVMDRILPNDPRPFPYRSGFTCRCRKPLAGFRAALRDTPTLIARVVINAHDHLRVWCCLGHHGYRGTGFCKRGGAPSDRRTRSHDYRASPLFFRGTLHHRTAHIGDLLHCAFTHADWRWTQAMKPLLKTRALEIRTAHEQLVEPLSIELRAGQVLTIIGETGSGKSLFAQGIVGNLPQGLLARGHVEFANGFSEEGQSTGRRALWGRDISVLPQEPWLSLDPTMRALAQVEETHRHVGGKPKRAAREHASEDMARLGLQQAHSKFPFELSGGMAQRVAFAATHAGGAKLMIADEPTKGLDRARIGEIIALLKAGLMNGGALLIITHDIEVARQLGGEVMIMLKGRVIESGRAEKVLSQPTHEYTKMLIEADPSRWNPRHRVQQLRESVVQVRDLSVSRGGRVLFEQLSFELKSGEIVGVTGASGCGKSTLGDIILGLTATFDGTVTRTSKAPRVSFQKLYQDPVAAFPPSITLKRHLEDVVRLHGLNHSHIDTLMRRLRLESQLLTRLPGNVSGGELQRISLLRVLLLKPVFIFADEPSSRLDLISQKEMIDILVEVARENETAILLVSHDEALINAVSDKRVQLSV</sequence>
<feature type="domain" description="ABC transporter" evidence="8">
    <location>
        <begin position="239"/>
        <end position="480"/>
    </location>
</feature>
<dbReference type="Proteomes" id="UP000276615">
    <property type="component" value="Unassembled WGS sequence"/>
</dbReference>
<evidence type="ECO:0000256" key="4">
    <source>
        <dbReference type="ARBA" id="ARBA00022475"/>
    </source>
</evidence>
<protein>
    <submittedName>
        <fullName evidence="9">ABC transporter related protein</fullName>
    </submittedName>
</protein>
<dbReference type="SMART" id="SM00382">
    <property type="entry name" value="AAA"/>
    <property type="match status" value="2"/>
</dbReference>
<accession>A0A3M4S5P2</accession>
<evidence type="ECO:0000313" key="9">
    <source>
        <dbReference type="EMBL" id="RMR10221.1"/>
    </source>
</evidence>
<evidence type="ECO:0000256" key="6">
    <source>
        <dbReference type="ARBA" id="ARBA00022840"/>
    </source>
</evidence>
<comment type="similarity">
    <text evidence="2">Belongs to the ABC transporter superfamily.</text>
</comment>
<evidence type="ECO:0000256" key="2">
    <source>
        <dbReference type="ARBA" id="ARBA00005417"/>
    </source>
</evidence>
<comment type="caution">
    <text evidence="9">The sequence shown here is derived from an EMBL/GenBank/DDBJ whole genome shotgun (WGS) entry which is preliminary data.</text>
</comment>
<dbReference type="InterPro" id="IPR050388">
    <property type="entry name" value="ABC_Ni/Peptide_Import"/>
</dbReference>
<proteinExistence type="inferred from homology"/>
<evidence type="ECO:0000256" key="3">
    <source>
        <dbReference type="ARBA" id="ARBA00022448"/>
    </source>
</evidence>
<dbReference type="PROSITE" id="PS00211">
    <property type="entry name" value="ABC_TRANSPORTER_1"/>
    <property type="match status" value="1"/>
</dbReference>
<comment type="subcellular location">
    <subcellularLocation>
        <location evidence="1">Cell inner membrane</location>
        <topology evidence="1">Peripheral membrane protein</topology>
    </subcellularLocation>
</comment>
<dbReference type="PANTHER" id="PTHR43297">
    <property type="entry name" value="OLIGOPEPTIDE TRANSPORT ATP-BINDING PROTEIN APPD"/>
    <property type="match status" value="1"/>
</dbReference>
<evidence type="ECO:0000256" key="5">
    <source>
        <dbReference type="ARBA" id="ARBA00022741"/>
    </source>
</evidence>
<evidence type="ECO:0000259" key="8">
    <source>
        <dbReference type="PROSITE" id="PS50893"/>
    </source>
</evidence>
<evidence type="ECO:0000256" key="7">
    <source>
        <dbReference type="ARBA" id="ARBA00023136"/>
    </source>
</evidence>
<keyword evidence="3" id="KW-0813">Transport</keyword>
<dbReference type="EMBL" id="RBRQ01000162">
    <property type="protein sequence ID" value="RMR10221.1"/>
    <property type="molecule type" value="Genomic_DNA"/>
</dbReference>
<dbReference type="PROSITE" id="PS50893">
    <property type="entry name" value="ABC_TRANSPORTER_2"/>
    <property type="match status" value="2"/>
</dbReference>
<keyword evidence="5" id="KW-0547">Nucleotide-binding</keyword>
<dbReference type="InterPro" id="IPR027417">
    <property type="entry name" value="P-loop_NTPase"/>
</dbReference>
<keyword evidence="6" id="KW-0067">ATP-binding</keyword>
<dbReference type="InterPro" id="IPR003439">
    <property type="entry name" value="ABC_transporter-like_ATP-bd"/>
</dbReference>
<name>A0A3M4S5P2_9PSED</name>
<dbReference type="SUPFAM" id="SSF52540">
    <property type="entry name" value="P-loop containing nucleoside triphosphate hydrolases"/>
    <property type="match status" value="2"/>
</dbReference>
<dbReference type="AlphaFoldDB" id="A0A3M4S5P2"/>
<dbReference type="InterPro" id="IPR017871">
    <property type="entry name" value="ABC_transporter-like_CS"/>
</dbReference>
<evidence type="ECO:0000313" key="10">
    <source>
        <dbReference type="Proteomes" id="UP000276615"/>
    </source>
</evidence>
<organism evidence="9 10">
    <name type="scientific">Pseudomonas syringae pv. primulae</name>
    <dbReference type="NCBI Taxonomy" id="251707"/>
    <lineage>
        <taxon>Bacteria</taxon>
        <taxon>Pseudomonadati</taxon>
        <taxon>Pseudomonadota</taxon>
        <taxon>Gammaproteobacteria</taxon>
        <taxon>Pseudomonadales</taxon>
        <taxon>Pseudomonadaceae</taxon>
        <taxon>Pseudomonas</taxon>
    </lineage>
</organism>
<keyword evidence="7" id="KW-0472">Membrane</keyword>
<feature type="domain" description="ABC transporter" evidence="8">
    <location>
        <begin position="501"/>
        <end position="699"/>
    </location>
</feature>
<reference evidence="9 10" key="1">
    <citation type="submission" date="2018-08" db="EMBL/GenBank/DDBJ databases">
        <title>Recombination of ecologically and evolutionarily significant loci maintains genetic cohesion in the Pseudomonas syringae species complex.</title>
        <authorList>
            <person name="Dillon M."/>
            <person name="Thakur S."/>
            <person name="Almeida R.N.D."/>
            <person name="Weir B.S."/>
            <person name="Guttman D.S."/>
        </authorList>
    </citation>
    <scope>NUCLEOTIDE SEQUENCE [LARGE SCALE GENOMIC DNA]</scope>
    <source>
        <strain evidence="9 10">ICMP 8670</strain>
    </source>
</reference>
<dbReference type="Pfam" id="PF00005">
    <property type="entry name" value="ABC_tran"/>
    <property type="match status" value="2"/>
</dbReference>
<dbReference type="PANTHER" id="PTHR43297:SF7">
    <property type="entry name" value="D,D-DIPEPTIDE TRANSPORT ATP-BINDING PROTEIN DDPD-RELATED"/>
    <property type="match status" value="1"/>
</dbReference>
<dbReference type="GO" id="GO:0016887">
    <property type="term" value="F:ATP hydrolysis activity"/>
    <property type="evidence" value="ECO:0007669"/>
    <property type="project" value="InterPro"/>
</dbReference>
<dbReference type="InterPro" id="IPR003593">
    <property type="entry name" value="AAA+_ATPase"/>
</dbReference>
<dbReference type="GO" id="GO:0005524">
    <property type="term" value="F:ATP binding"/>
    <property type="evidence" value="ECO:0007669"/>
    <property type="project" value="UniProtKB-KW"/>
</dbReference>